<dbReference type="InterPro" id="IPR015378">
    <property type="entry name" value="Transposase-like_Mu_C"/>
</dbReference>
<dbReference type="GO" id="GO:0003676">
    <property type="term" value="F:nucleic acid binding"/>
    <property type="evidence" value="ECO:0007669"/>
    <property type="project" value="InterPro"/>
</dbReference>
<evidence type="ECO:0000259" key="2">
    <source>
        <dbReference type="PROSITE" id="PS50994"/>
    </source>
</evidence>
<dbReference type="InterPro" id="IPR012337">
    <property type="entry name" value="RNaseH-like_sf"/>
</dbReference>
<keyword evidence="4" id="KW-1185">Reference proteome</keyword>
<dbReference type="GO" id="GO:0015074">
    <property type="term" value="P:DNA integration"/>
    <property type="evidence" value="ECO:0007669"/>
    <property type="project" value="InterPro"/>
</dbReference>
<feature type="region of interest" description="Disordered" evidence="1">
    <location>
        <begin position="443"/>
        <end position="527"/>
    </location>
</feature>
<proteinExistence type="predicted"/>
<name>A0A101QTF6_9ACTN</name>
<dbReference type="STRING" id="68231.AQJ30_23815"/>
<evidence type="ECO:0000313" key="3">
    <source>
        <dbReference type="EMBL" id="KUN35720.1"/>
    </source>
</evidence>
<dbReference type="EMBL" id="LMWS01000031">
    <property type="protein sequence ID" value="KUN35720.1"/>
    <property type="molecule type" value="Genomic_DNA"/>
</dbReference>
<dbReference type="InterPro" id="IPR036397">
    <property type="entry name" value="RNaseH_sf"/>
</dbReference>
<dbReference type="PROSITE" id="PS50994">
    <property type="entry name" value="INTEGRASE"/>
    <property type="match status" value="1"/>
</dbReference>
<dbReference type="Proteomes" id="UP000053271">
    <property type="component" value="Unassembled WGS sequence"/>
</dbReference>
<dbReference type="AlphaFoldDB" id="A0A101QTF6"/>
<evidence type="ECO:0000256" key="1">
    <source>
        <dbReference type="SAM" id="MobiDB-lite"/>
    </source>
</evidence>
<feature type="domain" description="Integrase catalytic" evidence="2">
    <location>
        <begin position="150"/>
        <end position="347"/>
    </location>
</feature>
<gene>
    <name evidence="3" type="ORF">AQJ30_23815</name>
</gene>
<accession>A0A101QTF6</accession>
<dbReference type="Gene3D" id="3.30.420.10">
    <property type="entry name" value="Ribonuclease H-like superfamily/Ribonuclease H"/>
    <property type="match status" value="1"/>
</dbReference>
<dbReference type="SUPFAM" id="SSF53098">
    <property type="entry name" value="Ribonuclease H-like"/>
    <property type="match status" value="1"/>
</dbReference>
<feature type="compositionally biased region" description="Basic and acidic residues" evidence="1">
    <location>
        <begin position="478"/>
        <end position="489"/>
    </location>
</feature>
<dbReference type="RefSeq" id="WP_079084241.1">
    <property type="nucleotide sequence ID" value="NZ_KQ948557.1"/>
</dbReference>
<dbReference type="SUPFAM" id="SSF50610">
    <property type="entry name" value="mu transposase, C-terminal domain"/>
    <property type="match status" value="1"/>
</dbReference>
<feature type="region of interest" description="Disordered" evidence="1">
    <location>
        <begin position="129"/>
        <end position="152"/>
    </location>
</feature>
<dbReference type="GeneID" id="91427631"/>
<dbReference type="Pfam" id="PF09299">
    <property type="entry name" value="Mu-transpos_C"/>
    <property type="match status" value="1"/>
</dbReference>
<reference evidence="3 4" key="1">
    <citation type="submission" date="2015-10" db="EMBL/GenBank/DDBJ databases">
        <title>Draft genome sequence of Streptomyces longwoodensis DSM 41677, type strain for the species Streptomyces longwoodensis.</title>
        <authorList>
            <person name="Ruckert C."/>
            <person name="Winkler A."/>
            <person name="Kalinowski J."/>
            <person name="Kampfer P."/>
            <person name="Glaeser S."/>
        </authorList>
    </citation>
    <scope>NUCLEOTIDE SEQUENCE [LARGE SCALE GENOMIC DNA]</scope>
    <source>
        <strain evidence="3 4">DSM 41677</strain>
    </source>
</reference>
<feature type="compositionally biased region" description="Basic residues" evidence="1">
    <location>
        <begin position="444"/>
        <end position="465"/>
    </location>
</feature>
<feature type="compositionally biased region" description="Polar residues" evidence="1">
    <location>
        <begin position="518"/>
        <end position="527"/>
    </location>
</feature>
<sequence>MKPPDPEDLTEEDLACRRQAQRELMGPAVRFLLQLSQRGELTTAHVELSAHTLGVHVRTVWRNLARARLGEPLHRSRDRFEITDSIRTLLAYHRGNVKAVHRELAQEAETSGATPVSLSTLHRAIKRDLTPGDRAGLKNGLPASRGHDPHLRRPLTARNEEWEGDHKQAPVWVWANDRLVKPWVTWFCDCHTGMIMGWAVTPHFPHRGSILAALRSCILHDDGYGPAGGLPTRIRIDRGKDFLSRAVQDALGAFAVQVDVLPPYTPHLKGSIENLNRAATSMFFATLPRYTHAQKLDSRHHSGEKDPALTFEGFVELFAQWVTTRNADHTMAGYGDLTPLQWWNSEHTPLREVSAEDLHAFLLEGDRSTRVINGHGIRFKGRDYMAGWMTGRSGTRVHIRFQPHHLDQIEIFDADNRRHLGTAHLADQATDEQIEQVYQARAERSRRVRRDLRRAETRRRRRFKAHTTTGPAQADTAMTRKEAAKELRTRSSGRTADDLPSDYMPRRITPPGRWAVPGTSTPTEEET</sequence>
<comment type="caution">
    <text evidence="3">The sequence shown here is derived from an EMBL/GenBank/DDBJ whole genome shotgun (WGS) entry which is preliminary data.</text>
</comment>
<dbReference type="InterPro" id="IPR001584">
    <property type="entry name" value="Integrase_cat-core"/>
</dbReference>
<protein>
    <recommendedName>
        <fullName evidence="2">Integrase catalytic domain-containing protein</fullName>
    </recommendedName>
</protein>
<organism evidence="3 4">
    <name type="scientific">Streptomyces longwoodensis</name>
    <dbReference type="NCBI Taxonomy" id="68231"/>
    <lineage>
        <taxon>Bacteria</taxon>
        <taxon>Bacillati</taxon>
        <taxon>Actinomycetota</taxon>
        <taxon>Actinomycetes</taxon>
        <taxon>Kitasatosporales</taxon>
        <taxon>Streptomycetaceae</taxon>
        <taxon>Streptomyces</taxon>
    </lineage>
</organism>
<evidence type="ECO:0000313" key="4">
    <source>
        <dbReference type="Proteomes" id="UP000053271"/>
    </source>
</evidence>
<dbReference type="InterPro" id="IPR009004">
    <property type="entry name" value="Transposase_Mu_C"/>
</dbReference>